<dbReference type="GO" id="GO:0005886">
    <property type="term" value="C:plasma membrane"/>
    <property type="evidence" value="ECO:0007669"/>
    <property type="project" value="UniProtKB-SubCell"/>
</dbReference>
<dbReference type="PANTHER" id="PTHR10587:SF98">
    <property type="entry name" value="CHITIN DEACETYLASE"/>
    <property type="match status" value="1"/>
</dbReference>
<keyword evidence="7" id="KW-0449">Lipoprotein</keyword>
<dbReference type="GO" id="GO:0009272">
    <property type="term" value="P:fungal-type cell wall biogenesis"/>
    <property type="evidence" value="ECO:0007669"/>
    <property type="project" value="UniProtKB-ARBA"/>
</dbReference>
<dbReference type="AlphaFoldDB" id="A0A0M9VMN1"/>
<evidence type="ECO:0000256" key="7">
    <source>
        <dbReference type="ARBA" id="ARBA00023288"/>
    </source>
</evidence>
<proteinExistence type="predicted"/>
<evidence type="ECO:0000256" key="5">
    <source>
        <dbReference type="ARBA" id="ARBA00023277"/>
    </source>
</evidence>
<dbReference type="RefSeq" id="XP_017990067.1">
    <property type="nucleotide sequence ID" value="XM_018134823.1"/>
</dbReference>
<dbReference type="EC" id="3.5.1.41" evidence="9"/>
<reference evidence="12 13" key="1">
    <citation type="submission" date="2015-07" db="EMBL/GenBank/DDBJ databases">
        <title>Draft Genome Sequence of Malassezia furfur CBS1878 and Malassezia pachydermatis CBS1879.</title>
        <authorList>
            <person name="Triana S."/>
            <person name="Ohm R."/>
            <person name="Gonzalez A."/>
            <person name="DeCock H."/>
            <person name="Restrepo S."/>
            <person name="Celis A."/>
        </authorList>
    </citation>
    <scope>NUCLEOTIDE SEQUENCE [LARGE SCALE GENOMIC DNA]</scope>
    <source>
        <strain evidence="12 13">CBS 1879</strain>
    </source>
</reference>
<accession>A0A0M9VMN1</accession>
<keyword evidence="6" id="KW-0170">Cobalt</keyword>
<comment type="cofactor">
    <cofactor evidence="1">
        <name>Co(2+)</name>
        <dbReference type="ChEBI" id="CHEBI:48828"/>
    </cofactor>
</comment>
<dbReference type="Pfam" id="PF01522">
    <property type="entry name" value="Polysacc_deac_1"/>
    <property type="match status" value="1"/>
</dbReference>
<keyword evidence="3" id="KW-0336">GPI-anchor</keyword>
<dbReference type="EMBL" id="LGAV01000014">
    <property type="protein sequence ID" value="KOS12435.1"/>
    <property type="molecule type" value="Genomic_DNA"/>
</dbReference>
<dbReference type="PANTHER" id="PTHR10587">
    <property type="entry name" value="GLYCOSYL TRANSFERASE-RELATED"/>
    <property type="match status" value="1"/>
</dbReference>
<dbReference type="GO" id="GO:0004099">
    <property type="term" value="F:chitin deacetylase activity"/>
    <property type="evidence" value="ECO:0007669"/>
    <property type="project" value="UniProtKB-EC"/>
</dbReference>
<evidence type="ECO:0000256" key="1">
    <source>
        <dbReference type="ARBA" id="ARBA00001941"/>
    </source>
</evidence>
<keyword evidence="13" id="KW-1185">Reference proteome</keyword>
<evidence type="ECO:0000256" key="2">
    <source>
        <dbReference type="ARBA" id="ARBA00004609"/>
    </source>
</evidence>
<evidence type="ECO:0000313" key="13">
    <source>
        <dbReference type="Proteomes" id="UP000037751"/>
    </source>
</evidence>
<comment type="subcellular location">
    <subcellularLocation>
        <location evidence="2">Cell membrane</location>
        <topology evidence="2">Lipid-anchor</topology>
        <topology evidence="2">GPI-anchor</topology>
    </subcellularLocation>
</comment>
<dbReference type="InterPro" id="IPR011330">
    <property type="entry name" value="Glyco_hydro/deAcase_b/a-brl"/>
</dbReference>
<name>A0A0M9VMN1_9BASI</name>
<evidence type="ECO:0000256" key="4">
    <source>
        <dbReference type="ARBA" id="ARBA00023024"/>
    </source>
</evidence>
<dbReference type="OrthoDB" id="407355at2759"/>
<evidence type="ECO:0000256" key="8">
    <source>
        <dbReference type="ARBA" id="ARBA00023326"/>
    </source>
</evidence>
<dbReference type="SUPFAM" id="SSF88713">
    <property type="entry name" value="Glycoside hydrolase/deacetylase"/>
    <property type="match status" value="1"/>
</dbReference>
<dbReference type="VEuPathDB" id="FungiDB:Malapachy_0298"/>
<keyword evidence="3" id="KW-0325">Glycoprotein</keyword>
<dbReference type="Gene3D" id="3.20.20.370">
    <property type="entry name" value="Glycoside hydrolase/deacetylase"/>
    <property type="match status" value="1"/>
</dbReference>
<keyword evidence="3" id="KW-0472">Membrane</keyword>
<feature type="domain" description="NodB homology" evidence="11">
    <location>
        <begin position="46"/>
        <end position="104"/>
    </location>
</feature>
<dbReference type="GO" id="GO:0098552">
    <property type="term" value="C:side of membrane"/>
    <property type="evidence" value="ECO:0007669"/>
    <property type="project" value="UniProtKB-KW"/>
</dbReference>
<evidence type="ECO:0000256" key="6">
    <source>
        <dbReference type="ARBA" id="ARBA00023285"/>
    </source>
</evidence>
<comment type="caution">
    <text evidence="12">The sequence shown here is derived from an EMBL/GenBank/DDBJ whole genome shotgun (WGS) entry which is preliminary data.</text>
</comment>
<protein>
    <recommendedName>
        <fullName evidence="9">chitin deacetylase</fullName>
        <ecNumber evidence="9">3.5.1.41</ecNumber>
    </recommendedName>
</protein>
<keyword evidence="8" id="KW-0624">Polysaccharide degradation</keyword>
<dbReference type="Proteomes" id="UP000037751">
    <property type="component" value="Unassembled WGS sequence"/>
</dbReference>
<evidence type="ECO:0000313" key="12">
    <source>
        <dbReference type="EMBL" id="KOS12435.1"/>
    </source>
</evidence>
<dbReference type="GeneID" id="28726698"/>
<dbReference type="PROSITE" id="PS51677">
    <property type="entry name" value="NODB"/>
    <property type="match status" value="1"/>
</dbReference>
<dbReference type="InterPro" id="IPR050248">
    <property type="entry name" value="Polysacc_deacetylase_ArnD"/>
</dbReference>
<gene>
    <name evidence="12" type="ORF">Malapachy_0298</name>
</gene>
<keyword evidence="4" id="KW-0146">Chitin degradation</keyword>
<dbReference type="GO" id="GO:0000272">
    <property type="term" value="P:polysaccharide catabolic process"/>
    <property type="evidence" value="ECO:0007669"/>
    <property type="project" value="UniProtKB-KW"/>
</dbReference>
<comment type="catalytic activity">
    <reaction evidence="10">
        <text>[(1-&gt;4)-N-acetyl-beta-D-glucosaminyl](n) + n H2O = chitosan + n acetate</text>
        <dbReference type="Rhea" id="RHEA:10464"/>
        <dbReference type="Rhea" id="RHEA-COMP:9593"/>
        <dbReference type="Rhea" id="RHEA-COMP:9597"/>
        <dbReference type="ChEBI" id="CHEBI:15377"/>
        <dbReference type="ChEBI" id="CHEBI:17029"/>
        <dbReference type="ChEBI" id="CHEBI:30089"/>
        <dbReference type="ChEBI" id="CHEBI:57704"/>
        <dbReference type="EC" id="3.5.1.41"/>
    </reaction>
    <physiologicalReaction direction="left-to-right" evidence="10">
        <dbReference type="Rhea" id="RHEA:10465"/>
    </physiologicalReaction>
</comment>
<dbReference type="GO" id="GO:0006032">
    <property type="term" value="P:chitin catabolic process"/>
    <property type="evidence" value="ECO:0007669"/>
    <property type="project" value="UniProtKB-KW"/>
</dbReference>
<dbReference type="InterPro" id="IPR002509">
    <property type="entry name" value="NODB_dom"/>
</dbReference>
<dbReference type="STRING" id="77020.A0A0M9VMN1"/>
<sequence length="104" mass="11646">MSSTRFSEQIRSLSNHDPDCWWTQTGCTTPKASGLSNDISSYPEPNTWGLTFDDGPECGHNEFYNYVQQQDLKATVFYIGSNVMNNPLQAQRGLADGHDICVHT</sequence>
<evidence type="ECO:0000256" key="9">
    <source>
        <dbReference type="ARBA" id="ARBA00024056"/>
    </source>
</evidence>
<organism evidence="12 13">
    <name type="scientific">Malassezia pachydermatis</name>
    <dbReference type="NCBI Taxonomy" id="77020"/>
    <lineage>
        <taxon>Eukaryota</taxon>
        <taxon>Fungi</taxon>
        <taxon>Dikarya</taxon>
        <taxon>Basidiomycota</taxon>
        <taxon>Ustilaginomycotina</taxon>
        <taxon>Malasseziomycetes</taxon>
        <taxon>Malasseziales</taxon>
        <taxon>Malasseziaceae</taxon>
        <taxon>Malassezia</taxon>
    </lineage>
</organism>
<evidence type="ECO:0000256" key="10">
    <source>
        <dbReference type="ARBA" id="ARBA00048494"/>
    </source>
</evidence>
<evidence type="ECO:0000256" key="3">
    <source>
        <dbReference type="ARBA" id="ARBA00022622"/>
    </source>
</evidence>
<evidence type="ECO:0000259" key="11">
    <source>
        <dbReference type="PROSITE" id="PS51677"/>
    </source>
</evidence>
<keyword evidence="5" id="KW-0119">Carbohydrate metabolism</keyword>